<comment type="caution">
    <text evidence="3">The sequence shown here is derived from an EMBL/GenBank/DDBJ whole genome shotgun (WGS) entry which is preliminary data.</text>
</comment>
<dbReference type="PROSITE" id="PS50405">
    <property type="entry name" value="GST_CTER"/>
    <property type="match status" value="1"/>
</dbReference>
<dbReference type="Proteomes" id="UP000646365">
    <property type="component" value="Unassembled WGS sequence"/>
</dbReference>
<dbReference type="InterPro" id="IPR004046">
    <property type="entry name" value="GST_C"/>
</dbReference>
<sequence>MKLYDRSGFPNAGRIRVVLAAKGLDELVEFMPVDVIGAEHKSEAFLAKNPSGVIPVLELDDGTLLSECTAITEYLDNLDGQPTLTGTTARDKGVIHMMQRRAEAELIDAVGHYFHHATPGLGPTLQAHKSPDWAHRADWGRREGERALRGMRYFDQILSGRPFVAGESFSMADITVFMGLAFAEVAGLAAPADLTSLAKWRAKVADIPSVRSRSGQTLVADDLRRLGF</sequence>
<dbReference type="Pfam" id="PF13417">
    <property type="entry name" value="GST_N_3"/>
    <property type="match status" value="1"/>
</dbReference>
<dbReference type="SUPFAM" id="SSF47616">
    <property type="entry name" value="GST C-terminal domain-like"/>
    <property type="match status" value="1"/>
</dbReference>
<reference evidence="3" key="2">
    <citation type="submission" date="2020-09" db="EMBL/GenBank/DDBJ databases">
        <authorList>
            <person name="Sun Q."/>
            <person name="Zhou Y."/>
        </authorList>
    </citation>
    <scope>NUCLEOTIDE SEQUENCE</scope>
    <source>
        <strain evidence="3">CGMCC 1.15725</strain>
    </source>
</reference>
<dbReference type="InterPro" id="IPR040079">
    <property type="entry name" value="Glutathione_S-Trfase"/>
</dbReference>
<dbReference type="InterPro" id="IPR004045">
    <property type="entry name" value="Glutathione_S-Trfase_N"/>
</dbReference>
<evidence type="ECO:0000259" key="2">
    <source>
        <dbReference type="PROSITE" id="PS50405"/>
    </source>
</evidence>
<dbReference type="PANTHER" id="PTHR44051:SF8">
    <property type="entry name" value="GLUTATHIONE S-TRANSFERASE GSTA"/>
    <property type="match status" value="1"/>
</dbReference>
<dbReference type="RefSeq" id="WP_189049044.1">
    <property type="nucleotide sequence ID" value="NZ_BMJQ01000010.1"/>
</dbReference>
<protein>
    <submittedName>
        <fullName evidence="3">Glutathione S-transferase</fullName>
    </submittedName>
</protein>
<dbReference type="InterPro" id="IPR036249">
    <property type="entry name" value="Thioredoxin-like_sf"/>
</dbReference>
<keyword evidence="4" id="KW-1185">Reference proteome</keyword>
<dbReference type="Pfam" id="PF14497">
    <property type="entry name" value="GST_C_3"/>
    <property type="match status" value="1"/>
</dbReference>
<accession>A0A8J3E6I5</accession>
<dbReference type="CDD" id="cd03051">
    <property type="entry name" value="GST_N_GTT2_like"/>
    <property type="match status" value="1"/>
</dbReference>
<proteinExistence type="predicted"/>
<dbReference type="InterPro" id="IPR034345">
    <property type="entry name" value="Gtt2-like_N"/>
</dbReference>
<reference evidence="3" key="1">
    <citation type="journal article" date="2014" name="Int. J. Syst. Evol. Microbiol.">
        <title>Complete genome sequence of Corynebacterium casei LMG S-19264T (=DSM 44701T), isolated from a smear-ripened cheese.</title>
        <authorList>
            <consortium name="US DOE Joint Genome Institute (JGI-PGF)"/>
            <person name="Walter F."/>
            <person name="Albersmeier A."/>
            <person name="Kalinowski J."/>
            <person name="Ruckert C."/>
        </authorList>
    </citation>
    <scope>NUCLEOTIDE SEQUENCE</scope>
    <source>
        <strain evidence="3">CGMCC 1.15725</strain>
    </source>
</reference>
<dbReference type="SFLD" id="SFLDS00019">
    <property type="entry name" value="Glutathione_Transferase_(cytos"/>
    <property type="match status" value="1"/>
</dbReference>
<feature type="domain" description="GST C-terminal" evidence="2">
    <location>
        <begin position="88"/>
        <end position="228"/>
    </location>
</feature>
<feature type="domain" description="GST N-terminal" evidence="1">
    <location>
        <begin position="1"/>
        <end position="83"/>
    </location>
</feature>
<evidence type="ECO:0000259" key="1">
    <source>
        <dbReference type="PROSITE" id="PS50404"/>
    </source>
</evidence>
<dbReference type="PANTHER" id="PTHR44051">
    <property type="entry name" value="GLUTATHIONE S-TRANSFERASE-RELATED"/>
    <property type="match status" value="1"/>
</dbReference>
<dbReference type="InterPro" id="IPR036282">
    <property type="entry name" value="Glutathione-S-Trfase_C_sf"/>
</dbReference>
<gene>
    <name evidence="3" type="ORF">GCM10011611_40210</name>
</gene>
<dbReference type="Gene3D" id="3.40.30.10">
    <property type="entry name" value="Glutaredoxin"/>
    <property type="match status" value="1"/>
</dbReference>
<evidence type="ECO:0000313" key="3">
    <source>
        <dbReference type="EMBL" id="GGF30086.1"/>
    </source>
</evidence>
<dbReference type="AlphaFoldDB" id="A0A8J3E6I5"/>
<dbReference type="InterPro" id="IPR010987">
    <property type="entry name" value="Glutathione-S-Trfase_C-like"/>
</dbReference>
<name>A0A8J3E6I5_9PROT</name>
<dbReference type="SFLD" id="SFLDG00358">
    <property type="entry name" value="Main_(cytGST)"/>
    <property type="match status" value="1"/>
</dbReference>
<evidence type="ECO:0000313" key="4">
    <source>
        <dbReference type="Proteomes" id="UP000646365"/>
    </source>
</evidence>
<dbReference type="PROSITE" id="PS50404">
    <property type="entry name" value="GST_NTER"/>
    <property type="match status" value="1"/>
</dbReference>
<dbReference type="EMBL" id="BMJQ01000010">
    <property type="protein sequence ID" value="GGF30086.1"/>
    <property type="molecule type" value="Genomic_DNA"/>
</dbReference>
<dbReference type="Gene3D" id="1.20.1050.10">
    <property type="match status" value="1"/>
</dbReference>
<dbReference type="SUPFAM" id="SSF52833">
    <property type="entry name" value="Thioredoxin-like"/>
    <property type="match status" value="1"/>
</dbReference>
<organism evidence="3 4">
    <name type="scientific">Aliidongia dinghuensis</name>
    <dbReference type="NCBI Taxonomy" id="1867774"/>
    <lineage>
        <taxon>Bacteria</taxon>
        <taxon>Pseudomonadati</taxon>
        <taxon>Pseudomonadota</taxon>
        <taxon>Alphaproteobacteria</taxon>
        <taxon>Rhodospirillales</taxon>
        <taxon>Dongiaceae</taxon>
        <taxon>Aliidongia</taxon>
    </lineage>
</organism>